<evidence type="ECO:0000256" key="3">
    <source>
        <dbReference type="ARBA" id="ARBA00022741"/>
    </source>
</evidence>
<dbReference type="Proteomes" id="UP000069241">
    <property type="component" value="Chromosome"/>
</dbReference>
<dbReference type="PROSITE" id="PS51192">
    <property type="entry name" value="HELICASE_ATP_BIND_1"/>
    <property type="match status" value="1"/>
</dbReference>
<evidence type="ECO:0000259" key="14">
    <source>
        <dbReference type="PROSITE" id="PS51192"/>
    </source>
</evidence>
<dbReference type="Gene3D" id="3.30.70.330">
    <property type="match status" value="1"/>
</dbReference>
<evidence type="ECO:0000256" key="8">
    <source>
        <dbReference type="ARBA" id="ARBA00038437"/>
    </source>
</evidence>
<dbReference type="GO" id="GO:0003724">
    <property type="term" value="F:RNA helicase activity"/>
    <property type="evidence" value="ECO:0007669"/>
    <property type="project" value="UniProtKB-EC"/>
</dbReference>
<dbReference type="InterPro" id="IPR000629">
    <property type="entry name" value="RNA-helicase_DEAD-box_CS"/>
</dbReference>
<evidence type="ECO:0000256" key="13">
    <source>
        <dbReference type="SAM" id="MobiDB-lite"/>
    </source>
</evidence>
<evidence type="ECO:0000256" key="6">
    <source>
        <dbReference type="ARBA" id="ARBA00022840"/>
    </source>
</evidence>
<dbReference type="AlphaFoldDB" id="A0A0X8JI76"/>
<protein>
    <recommendedName>
        <fullName evidence="10">DEAD-box ATP-dependent RNA helicase RhpA</fullName>
        <ecNumber evidence="1">3.6.4.13</ecNumber>
    </recommendedName>
</protein>
<evidence type="ECO:0000256" key="12">
    <source>
        <dbReference type="RuleBase" id="RU000492"/>
    </source>
</evidence>
<dbReference type="Pfam" id="PF25399">
    <property type="entry name" value="DeaD_dimer"/>
    <property type="match status" value="1"/>
</dbReference>
<evidence type="ECO:0000256" key="5">
    <source>
        <dbReference type="ARBA" id="ARBA00022806"/>
    </source>
</evidence>
<feature type="domain" description="Helicase ATP-binding" evidence="14">
    <location>
        <begin position="34"/>
        <end position="204"/>
    </location>
</feature>
<dbReference type="InterPro" id="IPR014014">
    <property type="entry name" value="RNA_helicase_DEAD_Q_motif"/>
</dbReference>
<feature type="domain" description="DEAD-box RNA helicase Q" evidence="16">
    <location>
        <begin position="3"/>
        <end position="31"/>
    </location>
</feature>
<dbReference type="EC" id="3.6.4.13" evidence="1"/>
<evidence type="ECO:0000256" key="4">
    <source>
        <dbReference type="ARBA" id="ARBA00022801"/>
    </source>
</evidence>
<dbReference type="SMART" id="SM00490">
    <property type="entry name" value="HELICc"/>
    <property type="match status" value="1"/>
</dbReference>
<gene>
    <name evidence="17" type="ORF">AXF13_02795</name>
</gene>
<comment type="catalytic activity">
    <reaction evidence="9">
        <text>ATP + H2O = ADP + phosphate + H(+)</text>
        <dbReference type="Rhea" id="RHEA:13065"/>
        <dbReference type="ChEBI" id="CHEBI:15377"/>
        <dbReference type="ChEBI" id="CHEBI:15378"/>
        <dbReference type="ChEBI" id="CHEBI:30616"/>
        <dbReference type="ChEBI" id="CHEBI:43474"/>
        <dbReference type="ChEBI" id="CHEBI:456216"/>
        <dbReference type="EC" id="3.6.4.13"/>
    </reaction>
</comment>
<dbReference type="KEGG" id="dfi:AXF13_02795"/>
<evidence type="ECO:0000256" key="10">
    <source>
        <dbReference type="ARBA" id="ARBA00074363"/>
    </source>
</evidence>
<comment type="similarity">
    <text evidence="8 12">Belongs to the DEAD box helicase family.</text>
</comment>
<dbReference type="GO" id="GO:0009409">
    <property type="term" value="P:response to cold"/>
    <property type="evidence" value="ECO:0007669"/>
    <property type="project" value="TreeGrafter"/>
</dbReference>
<evidence type="ECO:0000313" key="18">
    <source>
        <dbReference type="Proteomes" id="UP000069241"/>
    </source>
</evidence>
<evidence type="ECO:0000256" key="9">
    <source>
        <dbReference type="ARBA" id="ARBA00047984"/>
    </source>
</evidence>
<keyword evidence="2" id="KW-0963">Cytoplasm</keyword>
<dbReference type="PROSITE" id="PS00039">
    <property type="entry name" value="DEAD_ATP_HELICASE"/>
    <property type="match status" value="1"/>
</dbReference>
<keyword evidence="18" id="KW-1185">Reference proteome</keyword>
<dbReference type="SUPFAM" id="SSF52540">
    <property type="entry name" value="P-loop containing nucleoside triphosphate hydrolases"/>
    <property type="match status" value="1"/>
</dbReference>
<reference evidence="18" key="1">
    <citation type="submission" date="2016-02" db="EMBL/GenBank/DDBJ databases">
        <authorList>
            <person name="Holder M.E."/>
            <person name="Ajami N.J."/>
            <person name="Petrosino J.F."/>
        </authorList>
    </citation>
    <scope>NUCLEOTIDE SEQUENCE [LARGE SCALE GENOMIC DNA]</scope>
    <source>
        <strain evidence="18">CCUG 45958</strain>
    </source>
</reference>
<feature type="compositionally biased region" description="Basic residues" evidence="13">
    <location>
        <begin position="573"/>
        <end position="587"/>
    </location>
</feature>
<dbReference type="CDD" id="cd00268">
    <property type="entry name" value="DEADc"/>
    <property type="match status" value="1"/>
</dbReference>
<dbReference type="GO" id="GO:0005840">
    <property type="term" value="C:ribosome"/>
    <property type="evidence" value="ECO:0007669"/>
    <property type="project" value="TreeGrafter"/>
</dbReference>
<dbReference type="GO" id="GO:0005524">
    <property type="term" value="F:ATP binding"/>
    <property type="evidence" value="ECO:0007669"/>
    <property type="project" value="UniProtKB-KW"/>
</dbReference>
<dbReference type="InterPro" id="IPR057325">
    <property type="entry name" value="DeaD_dimer"/>
</dbReference>
<dbReference type="PROSITE" id="PS51194">
    <property type="entry name" value="HELICASE_CTER"/>
    <property type="match status" value="1"/>
</dbReference>
<dbReference type="InterPro" id="IPR001650">
    <property type="entry name" value="Helicase_C-like"/>
</dbReference>
<evidence type="ECO:0000256" key="2">
    <source>
        <dbReference type="ARBA" id="ARBA00022490"/>
    </source>
</evidence>
<dbReference type="RefSeq" id="WP_062251560.1">
    <property type="nucleotide sequence ID" value="NZ_CP014229.1"/>
</dbReference>
<accession>A0A0X8JI76</accession>
<feature type="region of interest" description="Disordered" evidence="13">
    <location>
        <begin position="438"/>
        <end position="481"/>
    </location>
</feature>
<dbReference type="InterPro" id="IPR011545">
    <property type="entry name" value="DEAD/DEAH_box_helicase_dom"/>
</dbReference>
<dbReference type="GO" id="GO:0042255">
    <property type="term" value="P:ribosome assembly"/>
    <property type="evidence" value="ECO:0007669"/>
    <property type="project" value="UniProtKB-ARBA"/>
</dbReference>
<dbReference type="InterPro" id="IPR005580">
    <property type="entry name" value="DbpA/CsdA_RNA-bd_dom"/>
</dbReference>
<dbReference type="CDD" id="cd18787">
    <property type="entry name" value="SF2_C_DEAD"/>
    <property type="match status" value="1"/>
</dbReference>
<dbReference type="GO" id="GO:0005829">
    <property type="term" value="C:cytosol"/>
    <property type="evidence" value="ECO:0007669"/>
    <property type="project" value="TreeGrafter"/>
</dbReference>
<dbReference type="Pfam" id="PF00270">
    <property type="entry name" value="DEAD"/>
    <property type="match status" value="1"/>
</dbReference>
<keyword evidence="3 12" id="KW-0547">Nucleotide-binding</keyword>
<name>A0A0X8JI76_9BACT</name>
<evidence type="ECO:0000259" key="15">
    <source>
        <dbReference type="PROSITE" id="PS51194"/>
    </source>
</evidence>
<dbReference type="Gene3D" id="3.40.50.300">
    <property type="entry name" value="P-loop containing nucleotide triphosphate hydrolases"/>
    <property type="match status" value="2"/>
</dbReference>
<keyword evidence="4 12" id="KW-0378">Hydrolase</keyword>
<dbReference type="EMBL" id="CP014229">
    <property type="protein sequence ID" value="AMD89126.1"/>
    <property type="molecule type" value="Genomic_DNA"/>
</dbReference>
<keyword evidence="5 12" id="KW-0347">Helicase</keyword>
<dbReference type="GO" id="GO:0033592">
    <property type="term" value="F:RNA strand annealing activity"/>
    <property type="evidence" value="ECO:0007669"/>
    <property type="project" value="TreeGrafter"/>
</dbReference>
<dbReference type="PROSITE" id="PS51195">
    <property type="entry name" value="Q_MOTIF"/>
    <property type="match status" value="1"/>
</dbReference>
<sequence length="587" mass="64554">MTASFEELGLSQDLLDAVKDMGFEEPSPIQVLAVPALLAGRDAVGQAQTGTGKTAAFGLPILEKVISGKGVQALVLCPTRELAIQVAEELSKLAARKKGVTILPVYGGQLIERQFRALAKGAQVVVGTPGRIIDHLQRGTLRLDEVDVVVLDEADEMLDMGFREDIEAILERTPDGCQRILFSATMPPSIRELSKRFLREPEMLTIAHKMLTIPAIEQTYYEVRPYQKMDALCRVLDSQGFRKALVFCSTKRGVDEVTTHLQQRGYQSDGLHGDLAQAQRDRVMQRFRTEGLEILVATDVAARGIDVDDVDAVINYDMPHDVEKYVHRVGRTGRAGRVGSAFTFVTMREQYKLRDIIRCTKARIKQGRLPTLRDVDNIRTSRLLEEVRQTVEAGTPERWLALVEDFLAERFPEGGVTGREMAAALLKLLMQRDFGNQDASREPDVFAEPPRRSAPDGAPSRDARGGDSPNPHGRKNSAPMTKLRVSVGHTHKVSPRELVGAIAGESGISSRDIGAIGIRQQYSVVEVAEEVAEHVLAVLNRGVFICGTRVSAVVDDSGTGAAHPRKPPNFGPRRQRPVKYGKKPRGA</sequence>
<dbReference type="InterPro" id="IPR050547">
    <property type="entry name" value="DEAD_box_RNA_helicases"/>
</dbReference>
<feature type="short sequence motif" description="Q motif" evidence="11">
    <location>
        <begin position="3"/>
        <end position="31"/>
    </location>
</feature>
<dbReference type="SMART" id="SM00487">
    <property type="entry name" value="DEXDc"/>
    <property type="match status" value="1"/>
</dbReference>
<keyword evidence="6 12" id="KW-0067">ATP-binding</keyword>
<dbReference type="Pfam" id="PF03880">
    <property type="entry name" value="DbpA"/>
    <property type="match status" value="1"/>
</dbReference>
<dbReference type="PANTHER" id="PTHR47963:SF8">
    <property type="entry name" value="ATP-DEPENDENT RNA HELICASE DEAD"/>
    <property type="match status" value="1"/>
</dbReference>
<dbReference type="InterPro" id="IPR012677">
    <property type="entry name" value="Nucleotide-bd_a/b_plait_sf"/>
</dbReference>
<dbReference type="FunFam" id="3.40.50.300:FF:000108">
    <property type="entry name" value="ATP-dependent RNA helicase RhlE"/>
    <property type="match status" value="1"/>
</dbReference>
<dbReference type="Pfam" id="PF00271">
    <property type="entry name" value="Helicase_C"/>
    <property type="match status" value="1"/>
</dbReference>
<dbReference type="GO" id="GO:0016787">
    <property type="term" value="F:hydrolase activity"/>
    <property type="evidence" value="ECO:0007669"/>
    <property type="project" value="UniProtKB-KW"/>
</dbReference>
<organism evidence="17 18">
    <name type="scientific">Desulfovibrio fairfieldensis</name>
    <dbReference type="NCBI Taxonomy" id="44742"/>
    <lineage>
        <taxon>Bacteria</taxon>
        <taxon>Pseudomonadati</taxon>
        <taxon>Thermodesulfobacteriota</taxon>
        <taxon>Desulfovibrionia</taxon>
        <taxon>Desulfovibrionales</taxon>
        <taxon>Desulfovibrionaceae</taxon>
        <taxon>Desulfovibrio</taxon>
    </lineage>
</organism>
<dbReference type="PANTHER" id="PTHR47963">
    <property type="entry name" value="DEAD-BOX ATP-DEPENDENT RNA HELICASE 47, MITOCHONDRIAL"/>
    <property type="match status" value="1"/>
</dbReference>
<evidence type="ECO:0000259" key="16">
    <source>
        <dbReference type="PROSITE" id="PS51195"/>
    </source>
</evidence>
<dbReference type="InterPro" id="IPR027417">
    <property type="entry name" value="P-loop_NTPase"/>
</dbReference>
<proteinExistence type="inferred from homology"/>
<keyword evidence="7" id="KW-0346">Stress response</keyword>
<evidence type="ECO:0000256" key="1">
    <source>
        <dbReference type="ARBA" id="ARBA00012552"/>
    </source>
</evidence>
<feature type="compositionally biased region" description="Basic and acidic residues" evidence="13">
    <location>
        <begin position="439"/>
        <end position="465"/>
    </location>
</feature>
<evidence type="ECO:0000313" key="17">
    <source>
        <dbReference type="EMBL" id="AMD89126.1"/>
    </source>
</evidence>
<feature type="region of interest" description="Disordered" evidence="13">
    <location>
        <begin position="555"/>
        <end position="587"/>
    </location>
</feature>
<dbReference type="STRING" id="44742.AXF13_02795"/>
<evidence type="ECO:0000256" key="11">
    <source>
        <dbReference type="PROSITE-ProRule" id="PRU00552"/>
    </source>
</evidence>
<evidence type="ECO:0000256" key="7">
    <source>
        <dbReference type="ARBA" id="ARBA00023016"/>
    </source>
</evidence>
<dbReference type="InterPro" id="IPR014001">
    <property type="entry name" value="Helicase_ATP-bd"/>
</dbReference>
<dbReference type="InterPro" id="IPR044742">
    <property type="entry name" value="DEAD/DEAH_RhlB"/>
</dbReference>
<feature type="domain" description="Helicase C-terminal" evidence="15">
    <location>
        <begin position="228"/>
        <end position="376"/>
    </location>
</feature>